<dbReference type="EMBL" id="SRLO01000118">
    <property type="protein sequence ID" value="TNN74088.1"/>
    <property type="molecule type" value="Genomic_DNA"/>
</dbReference>
<reference evidence="1 2" key="1">
    <citation type="submission" date="2019-03" db="EMBL/GenBank/DDBJ databases">
        <title>First draft genome of Liparis tanakae, snailfish: a comprehensive survey of snailfish specific genes.</title>
        <authorList>
            <person name="Kim W."/>
            <person name="Song I."/>
            <person name="Jeong J.-H."/>
            <person name="Kim D."/>
            <person name="Kim S."/>
            <person name="Ryu S."/>
            <person name="Song J.Y."/>
            <person name="Lee S.K."/>
        </authorList>
    </citation>
    <scope>NUCLEOTIDE SEQUENCE [LARGE SCALE GENOMIC DNA]</scope>
    <source>
        <tissue evidence="1">Muscle</tissue>
    </source>
</reference>
<evidence type="ECO:0000313" key="1">
    <source>
        <dbReference type="EMBL" id="TNN74088.1"/>
    </source>
</evidence>
<evidence type="ECO:0000313" key="2">
    <source>
        <dbReference type="Proteomes" id="UP000314294"/>
    </source>
</evidence>
<proteinExistence type="predicted"/>
<gene>
    <name evidence="1" type="ORF">EYF80_015729</name>
</gene>
<dbReference type="Proteomes" id="UP000314294">
    <property type="component" value="Unassembled WGS sequence"/>
</dbReference>
<accession>A0A4Z2I820</accession>
<name>A0A4Z2I820_9TELE</name>
<keyword evidence="2" id="KW-1185">Reference proteome</keyword>
<comment type="caution">
    <text evidence="1">The sequence shown here is derived from an EMBL/GenBank/DDBJ whole genome shotgun (WGS) entry which is preliminary data.</text>
</comment>
<dbReference type="AlphaFoldDB" id="A0A4Z2I820"/>
<organism evidence="1 2">
    <name type="scientific">Liparis tanakae</name>
    <name type="common">Tanaka's snailfish</name>
    <dbReference type="NCBI Taxonomy" id="230148"/>
    <lineage>
        <taxon>Eukaryota</taxon>
        <taxon>Metazoa</taxon>
        <taxon>Chordata</taxon>
        <taxon>Craniata</taxon>
        <taxon>Vertebrata</taxon>
        <taxon>Euteleostomi</taxon>
        <taxon>Actinopterygii</taxon>
        <taxon>Neopterygii</taxon>
        <taxon>Teleostei</taxon>
        <taxon>Neoteleostei</taxon>
        <taxon>Acanthomorphata</taxon>
        <taxon>Eupercaria</taxon>
        <taxon>Perciformes</taxon>
        <taxon>Cottioidei</taxon>
        <taxon>Cottales</taxon>
        <taxon>Liparidae</taxon>
        <taxon>Liparis</taxon>
    </lineage>
</organism>
<protein>
    <submittedName>
        <fullName evidence="1">Uncharacterized protein</fullName>
    </submittedName>
</protein>
<sequence length="222" mass="24341">MALPPLCLLPQRPDLIGPASFAMPPAWKSFVVYVHEHTSPPPLSSPDSRSQQLHLHVPTARLPPVTTCMMSLLLSSSRLTSGARNGPGSERTRRRRRVVFQFQTGEPGNLCSSSIIHSPAPLHLPLAPCGCSTTIRDTVLVLDLVDLGLQRCGVGRCPDRVQPSRSMLQSELTEVLVDLQDSFSLGINYLDDGADSEPERELSIKQLEKECLCPFYTSRIGC</sequence>